<organism evidence="2 3">
    <name type="scientific">Halolactibacillus halophilus</name>
    <dbReference type="NCBI Taxonomy" id="306540"/>
    <lineage>
        <taxon>Bacteria</taxon>
        <taxon>Bacillati</taxon>
        <taxon>Bacillota</taxon>
        <taxon>Bacilli</taxon>
        <taxon>Bacillales</taxon>
        <taxon>Bacillaceae</taxon>
        <taxon>Halolactibacillus</taxon>
    </lineage>
</organism>
<evidence type="ECO:0000313" key="3">
    <source>
        <dbReference type="Proteomes" id="UP000242243"/>
    </source>
</evidence>
<dbReference type="InterPro" id="IPR013783">
    <property type="entry name" value="Ig-like_fold"/>
</dbReference>
<accession>A0A1I5T4P8</accession>
<feature type="domain" description="Tail spike" evidence="1">
    <location>
        <begin position="99"/>
        <end position="365"/>
    </location>
</feature>
<dbReference type="RefSeq" id="WP_200795853.1">
    <property type="nucleotide sequence ID" value="NZ_FOXC01000061.1"/>
</dbReference>
<dbReference type="STRING" id="306540.SAMN05421839_1613"/>
<feature type="non-terminal residue" evidence="2">
    <location>
        <position position="937"/>
    </location>
</feature>
<dbReference type="Pfam" id="PF06605">
    <property type="entry name" value="Prophage_tail"/>
    <property type="match status" value="1"/>
</dbReference>
<dbReference type="EMBL" id="FOXC01000061">
    <property type="protein sequence ID" value="SFP77637.1"/>
    <property type="molecule type" value="Genomic_DNA"/>
</dbReference>
<name>A0A1I5T4P8_9BACI</name>
<dbReference type="Proteomes" id="UP000242243">
    <property type="component" value="Unassembled WGS sequence"/>
</dbReference>
<reference evidence="2 3" key="1">
    <citation type="submission" date="2016-10" db="EMBL/GenBank/DDBJ databases">
        <authorList>
            <person name="de Groot N.N."/>
        </authorList>
    </citation>
    <scope>NUCLEOTIDE SEQUENCE [LARGE SCALE GENOMIC DNA]</scope>
    <source>
        <strain evidence="2 3">DSM 17073</strain>
    </source>
</reference>
<dbReference type="AlphaFoldDB" id="A0A1I5T4P8"/>
<protein>
    <recommendedName>
        <fullName evidence="1">Tail spike domain-containing protein</fullName>
    </recommendedName>
</protein>
<sequence length="937" mass="104160">MSELYLFSQDEKLISILSEDTGLLSAYYRMEVNNVPAEPFSFTIESDHDNVKHVKEENKVVFKDHEGDWRMMVIRELDDIDTLDGPETTATCEPVFLAELTDHIVVDRRFIDSTADKALNAALEGTRWIGEVEISLGLSSTNFYYLTSIEAIWKTKNTWGGEVKDVVVFDEETNEIVACKIKLIQRFGADIGQRFEIDHNTTEIGRTILSYPKTALYGRGASLQTENDGYTRYIDFEDVEWSIVNGDPVDKPLGQKWIGDPNLLTQLGYENGTKHRFGIYSNQDYDDPSELLQATWNYLQDSASQIAINYRLSVDLFNETVSLGDTAQAIDRRFARPVEIQTRIIAMEYDILDVEETMVIEMGQFLELDDDRIGELEETIDRDRGKWDHPIINNENFPNTKPSTPVNVSATGGFQTIQLHWDYDSHIYINSYEVYGSQVMDFIPDSQHLLYRGRVSGFNHEVATDQVWYYRIRAVNTQGTPGEFSAQVSASTVRVISDDILFGESIAAELRKLNTIADGAVTFEQLSQQAKELIQQDAKQYTDSEVSSTKNELLTDIANKADLTYVDGQLLSKADANSVYTITQLDNKFDNVVSVTKYQTDINGIVTNLESHETRIYQNELGLGSKVDATYVQSAISDIEIGGRNYFVIKDALEDTLLAWASGNPLPSTGALTSGFMPVELNATYYVSPVRTDQLFYYDINKVHISDYGNMSGGTTIQIPNDERIAFMRIVFRNNFLDGRTKEEVEVKVEKGNKATDWTPAPEDVQAQIDDNALVISNHTTLIEQNELAITQRATTTEVNELTGRMSIAEGSITTMSNQIDLKVDVDGIVSSLNLSQEGIRIKASLIELDGTTLISSGIIQNAHIANGAITNAKIGTLAVSAGQIQNAAITNAKIADLAVDSAKIADAAITNAKIANASIDDAKISSLSADKINAGI</sequence>
<proteinExistence type="predicted"/>
<gene>
    <name evidence="2" type="ORF">SAMN05421839_1613</name>
</gene>
<dbReference type="Gene3D" id="2.60.40.10">
    <property type="entry name" value="Immunoglobulins"/>
    <property type="match status" value="1"/>
</dbReference>
<evidence type="ECO:0000259" key="1">
    <source>
        <dbReference type="Pfam" id="PF06605"/>
    </source>
</evidence>
<evidence type="ECO:0000313" key="2">
    <source>
        <dbReference type="EMBL" id="SFP77637.1"/>
    </source>
</evidence>
<dbReference type="InterPro" id="IPR010572">
    <property type="entry name" value="Tail_dom"/>
</dbReference>